<dbReference type="GO" id="GO:0051539">
    <property type="term" value="F:4 iron, 4 sulfur cluster binding"/>
    <property type="evidence" value="ECO:0007669"/>
    <property type="project" value="UniProtKB-KW"/>
</dbReference>
<dbReference type="EMBL" id="DMZY01000115">
    <property type="protein sequence ID" value="HAV92296.1"/>
    <property type="molecule type" value="Genomic_DNA"/>
</dbReference>
<feature type="domain" description="4Fe-4S ferredoxin-type" evidence="8">
    <location>
        <begin position="239"/>
        <end position="262"/>
    </location>
</feature>
<dbReference type="AlphaFoldDB" id="A0A350H9T0"/>
<keyword evidence="2" id="KW-0004">4Fe-4S</keyword>
<evidence type="ECO:0000313" key="9">
    <source>
        <dbReference type="EMBL" id="HAV92296.1"/>
    </source>
</evidence>
<evidence type="ECO:0000256" key="1">
    <source>
        <dbReference type="ARBA" id="ARBA00022448"/>
    </source>
</evidence>
<dbReference type="InterPro" id="IPR017900">
    <property type="entry name" value="4Fe4S_Fe_S_CS"/>
</dbReference>
<keyword evidence="7" id="KW-0812">Transmembrane</keyword>
<evidence type="ECO:0000256" key="7">
    <source>
        <dbReference type="SAM" id="Phobius"/>
    </source>
</evidence>
<comment type="caution">
    <text evidence="9">The sequence shown here is derived from an EMBL/GenBank/DDBJ whole genome shotgun (WGS) entry which is preliminary data.</text>
</comment>
<name>A0A350H9T0_UNCW3</name>
<evidence type="ECO:0000256" key="2">
    <source>
        <dbReference type="ARBA" id="ARBA00022485"/>
    </source>
</evidence>
<evidence type="ECO:0000256" key="3">
    <source>
        <dbReference type="ARBA" id="ARBA00022723"/>
    </source>
</evidence>
<sequence>MRRIIQFVSAFIMNSFLFLNPKEGITLYQGKLKSVCVPILNCYSCPLAWGSCPIGAAQQTLKMMRIPYFIFGFFGIIGAFIGRYGCGNLCPFGLLQEYLFKIKTKKLRIKRVFRLTKFIFLALTLLMPVLIHQPFFCKYVCPAGTIEASIAQIVMNPSLIQLLGFYFYLKVFFVILFFAGAITIKRFFCVVFCPIGAIYGLFNKISLLQIKLDKSKCTKCGTCNAVCPMDINIYENTADYDCIRCFECVNKCPFNALSKGTILNSPSSREKSSISQ</sequence>
<gene>
    <name evidence="9" type="ORF">DCW38_03855</name>
</gene>
<feature type="transmembrane region" description="Helical" evidence="7">
    <location>
        <begin position="115"/>
        <end position="135"/>
    </location>
</feature>
<dbReference type="GO" id="GO:0005886">
    <property type="term" value="C:plasma membrane"/>
    <property type="evidence" value="ECO:0007669"/>
    <property type="project" value="TreeGrafter"/>
</dbReference>
<dbReference type="PANTHER" id="PTHR30176:SF3">
    <property type="entry name" value="FERREDOXIN-TYPE PROTEIN NAPH"/>
    <property type="match status" value="1"/>
</dbReference>
<dbReference type="Proteomes" id="UP000264062">
    <property type="component" value="Unassembled WGS sequence"/>
</dbReference>
<dbReference type="Gene3D" id="3.30.70.20">
    <property type="match status" value="1"/>
</dbReference>
<keyword evidence="5" id="KW-0408">Iron</keyword>
<feature type="transmembrane region" description="Helical" evidence="7">
    <location>
        <begin position="68"/>
        <end position="94"/>
    </location>
</feature>
<keyword evidence="6" id="KW-0411">Iron-sulfur</keyword>
<evidence type="ECO:0000256" key="6">
    <source>
        <dbReference type="ARBA" id="ARBA00023014"/>
    </source>
</evidence>
<feature type="transmembrane region" description="Helical" evidence="7">
    <location>
        <begin position="186"/>
        <end position="202"/>
    </location>
</feature>
<feature type="transmembrane region" description="Helical" evidence="7">
    <location>
        <begin position="159"/>
        <end position="179"/>
    </location>
</feature>
<dbReference type="Pfam" id="PF13237">
    <property type="entry name" value="Fer4_10"/>
    <property type="match status" value="1"/>
</dbReference>
<dbReference type="SUPFAM" id="SSF54862">
    <property type="entry name" value="4Fe-4S ferredoxins"/>
    <property type="match status" value="1"/>
</dbReference>
<organism evidence="9 10">
    <name type="scientific">candidate division WOR-3 bacterium</name>
    <dbReference type="NCBI Taxonomy" id="2052148"/>
    <lineage>
        <taxon>Bacteria</taxon>
        <taxon>Bacteria division WOR-3</taxon>
    </lineage>
</organism>
<dbReference type="GO" id="GO:0046872">
    <property type="term" value="F:metal ion binding"/>
    <property type="evidence" value="ECO:0007669"/>
    <property type="project" value="UniProtKB-KW"/>
</dbReference>
<evidence type="ECO:0000256" key="5">
    <source>
        <dbReference type="ARBA" id="ARBA00023004"/>
    </source>
</evidence>
<evidence type="ECO:0000256" key="4">
    <source>
        <dbReference type="ARBA" id="ARBA00022982"/>
    </source>
</evidence>
<reference evidence="9 10" key="1">
    <citation type="journal article" date="2018" name="Nat. Biotechnol.">
        <title>A standardized bacterial taxonomy based on genome phylogeny substantially revises the tree of life.</title>
        <authorList>
            <person name="Parks D.H."/>
            <person name="Chuvochina M."/>
            <person name="Waite D.W."/>
            <person name="Rinke C."/>
            <person name="Skarshewski A."/>
            <person name="Chaumeil P.A."/>
            <person name="Hugenholtz P."/>
        </authorList>
    </citation>
    <scope>NUCLEOTIDE SEQUENCE [LARGE SCALE GENOMIC DNA]</scope>
    <source>
        <strain evidence="9">UBA9956</strain>
    </source>
</reference>
<feature type="domain" description="4Fe-4S ferredoxin-type" evidence="8">
    <location>
        <begin position="208"/>
        <end position="237"/>
    </location>
</feature>
<evidence type="ECO:0000259" key="8">
    <source>
        <dbReference type="PROSITE" id="PS51379"/>
    </source>
</evidence>
<accession>A0A350H9T0</accession>
<dbReference type="InterPro" id="IPR051684">
    <property type="entry name" value="Electron_Trans/Redox"/>
</dbReference>
<evidence type="ECO:0000313" key="10">
    <source>
        <dbReference type="Proteomes" id="UP000264062"/>
    </source>
</evidence>
<keyword evidence="1" id="KW-0813">Transport</keyword>
<proteinExistence type="predicted"/>
<keyword evidence="4" id="KW-0249">Electron transport</keyword>
<protein>
    <submittedName>
        <fullName evidence="9">4Fe-4S ferredoxin</fullName>
    </submittedName>
</protein>
<dbReference type="PROSITE" id="PS51379">
    <property type="entry name" value="4FE4S_FER_2"/>
    <property type="match status" value="2"/>
</dbReference>
<keyword evidence="3" id="KW-0479">Metal-binding</keyword>
<dbReference type="PROSITE" id="PS00198">
    <property type="entry name" value="4FE4S_FER_1"/>
    <property type="match status" value="2"/>
</dbReference>
<dbReference type="Pfam" id="PF12801">
    <property type="entry name" value="Fer4_5"/>
    <property type="match status" value="2"/>
</dbReference>
<dbReference type="PANTHER" id="PTHR30176">
    <property type="entry name" value="FERREDOXIN-TYPE PROTEIN NAPH"/>
    <property type="match status" value="1"/>
</dbReference>
<keyword evidence="7" id="KW-0472">Membrane</keyword>
<dbReference type="InterPro" id="IPR017896">
    <property type="entry name" value="4Fe4S_Fe-S-bd"/>
</dbReference>
<keyword evidence="7" id="KW-1133">Transmembrane helix</keyword>